<dbReference type="AlphaFoldDB" id="A0A0D3BZU3"/>
<accession>A0A0D3BZU3</accession>
<proteinExistence type="predicted"/>
<keyword evidence="3" id="KW-1185">Reference proteome</keyword>
<dbReference type="Gramene" id="Bo4g137910.1">
    <property type="protein sequence ID" value="Bo4g137910.1"/>
    <property type="gene ID" value="Bo4g137910"/>
</dbReference>
<dbReference type="eggNOG" id="KOG1124">
    <property type="taxonomic scope" value="Eukaryota"/>
</dbReference>
<feature type="region of interest" description="Disordered" evidence="1">
    <location>
        <begin position="178"/>
        <end position="225"/>
    </location>
</feature>
<dbReference type="STRING" id="109376.A0A0D3BZU3"/>
<dbReference type="HOGENOM" id="CLU_845556_0_0_1"/>
<dbReference type="EnsemblPlants" id="Bo4g137910.1">
    <property type="protein sequence ID" value="Bo4g137910.1"/>
    <property type="gene ID" value="Bo4g137910"/>
</dbReference>
<reference evidence="2 3" key="1">
    <citation type="journal article" date="2014" name="Genome Biol.">
        <title>Transcriptome and methylome profiling reveals relics of genome dominance in the mesopolyploid Brassica oleracea.</title>
        <authorList>
            <person name="Parkin I.A."/>
            <person name="Koh C."/>
            <person name="Tang H."/>
            <person name="Robinson S.J."/>
            <person name="Kagale S."/>
            <person name="Clarke W.E."/>
            <person name="Town C.D."/>
            <person name="Nixon J."/>
            <person name="Krishnakumar V."/>
            <person name="Bidwell S.L."/>
            <person name="Denoeud F."/>
            <person name="Belcram H."/>
            <person name="Links M.G."/>
            <person name="Just J."/>
            <person name="Clarke C."/>
            <person name="Bender T."/>
            <person name="Huebert T."/>
            <person name="Mason A.S."/>
            <person name="Pires J.C."/>
            <person name="Barker G."/>
            <person name="Moore J."/>
            <person name="Walley P.G."/>
            <person name="Manoli S."/>
            <person name="Batley J."/>
            <person name="Edwards D."/>
            <person name="Nelson M.N."/>
            <person name="Wang X."/>
            <person name="Paterson A.H."/>
            <person name="King G."/>
            <person name="Bancroft I."/>
            <person name="Chalhoub B."/>
            <person name="Sharpe A.G."/>
        </authorList>
    </citation>
    <scope>NUCLEOTIDE SEQUENCE</scope>
    <source>
        <strain evidence="2 3">cv. TO1000</strain>
    </source>
</reference>
<evidence type="ECO:0000256" key="1">
    <source>
        <dbReference type="SAM" id="MobiDB-lite"/>
    </source>
</evidence>
<evidence type="ECO:0000313" key="3">
    <source>
        <dbReference type="Proteomes" id="UP000032141"/>
    </source>
</evidence>
<protein>
    <submittedName>
        <fullName evidence="2">Uncharacterized protein</fullName>
    </submittedName>
</protein>
<feature type="compositionally biased region" description="Basic and acidic residues" evidence="1">
    <location>
        <begin position="195"/>
        <end position="207"/>
    </location>
</feature>
<sequence length="329" mass="37065">MAHKITLTNESSVDPHVILLPRTLSSSSTSIGDFEALKTGNSCSFEMIFFLKMQNPHCTIICFDYDGYYMKDGAEIKWISGDGEGEDEIHTIVLRKSMEEITYSGLVERIYRKIKEDESKVQVKISYFPMFINEEVQLSEEDDETDGYVGLSDREAIEAGDEDGTENDETDVYVSISDKETTKAGDEDGNGDLFTFHEDGVNQRRDDEAGDEDGTENDATGNEGTGGVLTFHGEIEMGASGTGGVLTFHGDIEMHENFMERDEHVFEDIEVRPRVVYQPRDDGVSVIACFQYSEAWFAQAAEYWKQAITLTPGNYIEAQNWLTITRRFE</sequence>
<dbReference type="Proteomes" id="UP000032141">
    <property type="component" value="Chromosome C4"/>
</dbReference>
<name>A0A0D3BZU3_BRAOL</name>
<evidence type="ECO:0000313" key="2">
    <source>
        <dbReference type="EnsemblPlants" id="Bo4g137910.1"/>
    </source>
</evidence>
<organism evidence="2 3">
    <name type="scientific">Brassica oleracea var. oleracea</name>
    <dbReference type="NCBI Taxonomy" id="109376"/>
    <lineage>
        <taxon>Eukaryota</taxon>
        <taxon>Viridiplantae</taxon>
        <taxon>Streptophyta</taxon>
        <taxon>Embryophyta</taxon>
        <taxon>Tracheophyta</taxon>
        <taxon>Spermatophyta</taxon>
        <taxon>Magnoliopsida</taxon>
        <taxon>eudicotyledons</taxon>
        <taxon>Gunneridae</taxon>
        <taxon>Pentapetalae</taxon>
        <taxon>rosids</taxon>
        <taxon>malvids</taxon>
        <taxon>Brassicales</taxon>
        <taxon>Brassicaceae</taxon>
        <taxon>Brassiceae</taxon>
        <taxon>Brassica</taxon>
    </lineage>
</organism>
<reference evidence="2" key="2">
    <citation type="submission" date="2015-03" db="UniProtKB">
        <authorList>
            <consortium name="EnsemblPlants"/>
        </authorList>
    </citation>
    <scope>IDENTIFICATION</scope>
</reference>